<gene>
    <name evidence="2" type="ORF">HPLM_LOCUS6142</name>
</gene>
<evidence type="ECO:0000313" key="2">
    <source>
        <dbReference type="EMBL" id="VDO28109.1"/>
    </source>
</evidence>
<dbReference type="OrthoDB" id="5810818at2759"/>
<feature type="compositionally biased region" description="Basic and acidic residues" evidence="1">
    <location>
        <begin position="28"/>
        <end position="41"/>
    </location>
</feature>
<accession>A0A0N4W7N1</accession>
<feature type="compositionally biased region" description="Polar residues" evidence="1">
    <location>
        <begin position="42"/>
        <end position="55"/>
    </location>
</feature>
<organism evidence="4">
    <name type="scientific">Haemonchus placei</name>
    <name type="common">Barber's pole worm</name>
    <dbReference type="NCBI Taxonomy" id="6290"/>
    <lineage>
        <taxon>Eukaryota</taxon>
        <taxon>Metazoa</taxon>
        <taxon>Ecdysozoa</taxon>
        <taxon>Nematoda</taxon>
        <taxon>Chromadorea</taxon>
        <taxon>Rhabditida</taxon>
        <taxon>Rhabditina</taxon>
        <taxon>Rhabditomorpha</taxon>
        <taxon>Strongyloidea</taxon>
        <taxon>Trichostrongylidae</taxon>
        <taxon>Haemonchus</taxon>
    </lineage>
</organism>
<proteinExistence type="predicted"/>
<dbReference type="Proteomes" id="UP000268014">
    <property type="component" value="Unassembled WGS sequence"/>
</dbReference>
<feature type="compositionally biased region" description="Polar residues" evidence="1">
    <location>
        <begin position="99"/>
        <end position="115"/>
    </location>
</feature>
<name>A0A0N4W7N1_HAEPC</name>
<dbReference type="WBParaSite" id="HPLM_0000615001-mRNA-1">
    <property type="protein sequence ID" value="HPLM_0000615001-mRNA-1"/>
    <property type="gene ID" value="HPLM_0000615001"/>
</dbReference>
<keyword evidence="3" id="KW-1185">Reference proteome</keyword>
<dbReference type="STRING" id="6290.A0A0N4W7N1"/>
<feature type="compositionally biased region" description="Low complexity" evidence="1">
    <location>
        <begin position="410"/>
        <end position="427"/>
    </location>
</feature>
<feature type="region of interest" description="Disordered" evidence="1">
    <location>
        <begin position="1"/>
        <end position="117"/>
    </location>
</feature>
<feature type="compositionally biased region" description="Basic residues" evidence="1">
    <location>
        <begin position="88"/>
        <end position="98"/>
    </location>
</feature>
<dbReference type="OMA" id="GGNQEWP"/>
<sequence>MSYTEQESAEDIEGTESDLSGSSIWASHAEHSTISEEKDNFDSCTNEGTDSNASSGFEIESPVIVDLPYSSDDEVEGGNRESSQRSTMKNRKYVKRQGQKQSQAGEGMSDSSINSDDILKTTSSEDERVIEPSHVESQQEVRCEPFGVFTEMPSPERPFLRPPSATARELMEIHKNYRRGGNQEWPVLLPPNLDEDLQNLDHSDPSKRPRYLPLAPPYHLLPNTSFFRKTAIKPPPTYCSDGLPPLKRIINRYLASILIDHMKNEEELRIFMQERRRHIQGKNQACEGQLKDVDESITEGEKTCREEQSLNLHHRQKRKPRVVIQHLFYGGQLIHYIQDGNEPPPIPGYFTSAPLIPSNVRITRELNGTAPLEYQQLRTSHGFQFVPFGQSLNDVGEDPVIVMAEPSTTSLAMSPQPLSPPQSAAASDIDEAADDVGEVPEFNVVTTERYASISITPNALNLKIAERRVSISRSPQQG</sequence>
<reference evidence="2 3" key="2">
    <citation type="submission" date="2018-11" db="EMBL/GenBank/DDBJ databases">
        <authorList>
            <consortium name="Pathogen Informatics"/>
        </authorList>
    </citation>
    <scope>NUCLEOTIDE SEQUENCE [LARGE SCALE GENOMIC DNA]</scope>
    <source>
        <strain evidence="2 3">MHpl1</strain>
    </source>
</reference>
<dbReference type="EMBL" id="UZAF01016445">
    <property type="protein sequence ID" value="VDO28109.1"/>
    <property type="molecule type" value="Genomic_DNA"/>
</dbReference>
<reference evidence="4" key="1">
    <citation type="submission" date="2017-02" db="UniProtKB">
        <authorList>
            <consortium name="WormBaseParasite"/>
        </authorList>
    </citation>
    <scope>IDENTIFICATION</scope>
</reference>
<evidence type="ECO:0000313" key="3">
    <source>
        <dbReference type="Proteomes" id="UP000268014"/>
    </source>
</evidence>
<feature type="region of interest" description="Disordered" evidence="1">
    <location>
        <begin position="410"/>
        <end position="430"/>
    </location>
</feature>
<evidence type="ECO:0000313" key="4">
    <source>
        <dbReference type="WBParaSite" id="HPLM_0000615001-mRNA-1"/>
    </source>
</evidence>
<feature type="compositionally biased region" description="Acidic residues" evidence="1">
    <location>
        <begin position="7"/>
        <end position="16"/>
    </location>
</feature>
<evidence type="ECO:0000256" key="1">
    <source>
        <dbReference type="SAM" id="MobiDB-lite"/>
    </source>
</evidence>
<feature type="region of interest" description="Disordered" evidence="1">
    <location>
        <begin position="122"/>
        <end position="141"/>
    </location>
</feature>
<protein>
    <submittedName>
        <fullName evidence="2 4">Uncharacterized protein</fullName>
    </submittedName>
</protein>
<dbReference type="AlphaFoldDB" id="A0A0N4W7N1"/>